<feature type="transmembrane region" description="Helical" evidence="1">
    <location>
        <begin position="251"/>
        <end position="275"/>
    </location>
</feature>
<sequence length="661" mass="70327">MKNFLRATWALNLALCLATILLVPQTLLSLFPAEASGYVIISSTGVDPDELRQIGEQADVEVAQVRHITAFADTIDESFSTTNVEILGYEADDYIRPPLTPLLLPEPIAYGGSTVQDDALGGWYAIGSRQGTAQFLNHAADRWSDRISGSGTLAPGLALSTAINSEIGVSLLIAQMVLALVLALATTTQSSSYRSARLLGRSHARLALHLLKNSLLTACRWLLLPLALLALLVACDIYGSAVLSIHRMSAELIACCTALTLAATLTGTLAGWAVLAAGTRRRPGTEAHPRHGIALLTYALVLTMTWSFSTASTSLIIDVLQAQALRNQAQAQQSLPAATTLSIWSVSEPTLNAKTPQIASFIAQAQEEGHLVLAWAIPNGSNEDGSGPPTLYLNNTAAAHYGLPEVAEQRVALYRPQSLASQDEALTQGLVEQARFNALHGASASTITVTAHDLEEVSALLPENLPAVSFFLSTEGTRTDDCLIAVVPDGYFAPDDYLSAITQGAAALTGHSLVSLRENLREHHVEDLVARFDTVGTGNTALREQTTRTAVLHALILLTAGTGAVASAGLAARAWAQARRRRREIERLLGQRPLAGHLLTAILITIPVLILAWPLLTQPSAELALTQAACALALTAAAVVGARHTTARPTHPRRRRQAHHD</sequence>
<comment type="caution">
    <text evidence="2">The sequence shown here is derived from an EMBL/GenBank/DDBJ whole genome shotgun (WGS) entry which is preliminary data.</text>
</comment>
<proteinExistence type="predicted"/>
<feature type="transmembrane region" description="Helical" evidence="1">
    <location>
        <begin position="550"/>
        <end position="572"/>
    </location>
</feature>
<feature type="transmembrane region" description="Helical" evidence="1">
    <location>
        <begin position="295"/>
        <end position="317"/>
    </location>
</feature>
<dbReference type="AlphaFoldDB" id="A0A3P1V0X9"/>
<dbReference type="OrthoDB" id="3247370at2"/>
<feature type="transmembrane region" description="Helical" evidence="1">
    <location>
        <begin position="167"/>
        <end position="187"/>
    </location>
</feature>
<organism evidence="2 3">
    <name type="scientific">Actinomyces bowdenii</name>
    <dbReference type="NCBI Taxonomy" id="131109"/>
    <lineage>
        <taxon>Bacteria</taxon>
        <taxon>Bacillati</taxon>
        <taxon>Actinomycetota</taxon>
        <taxon>Actinomycetes</taxon>
        <taxon>Actinomycetales</taxon>
        <taxon>Actinomycetaceae</taxon>
        <taxon>Actinomyces</taxon>
    </lineage>
</organism>
<accession>A0A3P1V0X9</accession>
<dbReference type="Proteomes" id="UP000271272">
    <property type="component" value="Unassembled WGS sequence"/>
</dbReference>
<evidence type="ECO:0000313" key="2">
    <source>
        <dbReference type="EMBL" id="RRD27307.1"/>
    </source>
</evidence>
<keyword evidence="1" id="KW-1133">Transmembrane helix</keyword>
<keyword evidence="3" id="KW-1185">Reference proteome</keyword>
<protein>
    <submittedName>
        <fullName evidence="2">Uncharacterized protein</fullName>
    </submittedName>
</protein>
<keyword evidence="1" id="KW-0472">Membrane</keyword>
<evidence type="ECO:0000313" key="3">
    <source>
        <dbReference type="Proteomes" id="UP000271272"/>
    </source>
</evidence>
<dbReference type="RefSeq" id="WP_124934305.1">
    <property type="nucleotide sequence ID" value="NZ_JAGFOU010000004.1"/>
</dbReference>
<feature type="transmembrane region" description="Helical" evidence="1">
    <location>
        <begin position="221"/>
        <end position="245"/>
    </location>
</feature>
<keyword evidence="1" id="KW-0812">Transmembrane</keyword>
<name>A0A3P1V0X9_9ACTO</name>
<evidence type="ECO:0000256" key="1">
    <source>
        <dbReference type="SAM" id="Phobius"/>
    </source>
</evidence>
<reference evidence="2 3" key="1">
    <citation type="submission" date="2018-11" db="EMBL/GenBank/DDBJ databases">
        <title>Genomes From Bacteria Associated with the Canine Oral Cavity: a Test Case for Automated Genome-Based Taxonomic Assignment.</title>
        <authorList>
            <person name="Coil D.A."/>
            <person name="Jospin G."/>
            <person name="Darling A.E."/>
            <person name="Wallis C."/>
            <person name="Davis I.J."/>
            <person name="Harris S."/>
            <person name="Eisen J.A."/>
            <person name="Holcombe L.J."/>
            <person name="O'Flynn C."/>
        </authorList>
    </citation>
    <scope>NUCLEOTIDE SEQUENCE [LARGE SCALE GENOMIC DNA]</scope>
    <source>
        <strain evidence="2 3">OH5050</strain>
    </source>
</reference>
<dbReference type="EMBL" id="RQZC01000018">
    <property type="protein sequence ID" value="RRD27307.1"/>
    <property type="molecule type" value="Genomic_DNA"/>
</dbReference>
<feature type="transmembrane region" description="Helical" evidence="1">
    <location>
        <begin position="625"/>
        <end position="646"/>
    </location>
</feature>
<feature type="transmembrane region" description="Helical" evidence="1">
    <location>
        <begin position="593"/>
        <end position="613"/>
    </location>
</feature>
<gene>
    <name evidence="2" type="ORF">EII10_09550</name>
</gene>